<dbReference type="Pfam" id="PF00198">
    <property type="entry name" value="2-oxoacid_dh"/>
    <property type="match status" value="1"/>
</dbReference>
<dbReference type="InterPro" id="IPR011053">
    <property type="entry name" value="Single_hybrid_motif"/>
</dbReference>
<dbReference type="Proteomes" id="UP000634476">
    <property type="component" value="Unassembled WGS sequence"/>
</dbReference>
<comment type="caution">
    <text evidence="10">The sequence shown here is derived from an EMBL/GenBank/DDBJ whole genome shotgun (WGS) entry which is preliminary data.</text>
</comment>
<proteinExistence type="inferred from homology"/>
<feature type="domain" description="2-oxoacid dehydrogenase acyltransferase catalytic" evidence="8">
    <location>
        <begin position="176"/>
        <end position="393"/>
    </location>
</feature>
<feature type="domain" description="Lipoyl-binding" evidence="9">
    <location>
        <begin position="3"/>
        <end position="74"/>
    </location>
</feature>
<keyword evidence="10" id="KW-0670">Pyruvate</keyword>
<feature type="compositionally biased region" description="Basic and acidic residues" evidence="7">
    <location>
        <begin position="101"/>
        <end position="112"/>
    </location>
</feature>
<comment type="similarity">
    <text evidence="2 6">Belongs to the 2-oxoacid dehydrogenase family.</text>
</comment>
<evidence type="ECO:0000256" key="5">
    <source>
        <dbReference type="ARBA" id="ARBA00023315"/>
    </source>
</evidence>
<dbReference type="InterPro" id="IPR000089">
    <property type="entry name" value="Biotin_lipoyl"/>
</dbReference>
<evidence type="ECO:0000256" key="7">
    <source>
        <dbReference type="SAM" id="MobiDB-lite"/>
    </source>
</evidence>
<gene>
    <name evidence="10" type="ORF">Pta02_34330</name>
</gene>
<evidence type="ECO:0000256" key="1">
    <source>
        <dbReference type="ARBA" id="ARBA00001938"/>
    </source>
</evidence>
<feature type="region of interest" description="Disordered" evidence="7">
    <location>
        <begin position="80"/>
        <end position="121"/>
    </location>
</feature>
<evidence type="ECO:0000256" key="4">
    <source>
        <dbReference type="ARBA" id="ARBA00022823"/>
    </source>
</evidence>
<dbReference type="CDD" id="cd06849">
    <property type="entry name" value="lipoyl_domain"/>
    <property type="match status" value="1"/>
</dbReference>
<comment type="cofactor">
    <cofactor evidence="1 6">
        <name>(R)-lipoate</name>
        <dbReference type="ChEBI" id="CHEBI:83088"/>
    </cofactor>
</comment>
<keyword evidence="5 6" id="KW-0012">Acyltransferase</keyword>
<dbReference type="InterPro" id="IPR003016">
    <property type="entry name" value="2-oxoA_DH_lipoyl-BS"/>
</dbReference>
<dbReference type="Pfam" id="PF00364">
    <property type="entry name" value="Biotin_lipoyl"/>
    <property type="match status" value="1"/>
</dbReference>
<protein>
    <recommendedName>
        <fullName evidence="6">Dihydrolipoamide acetyltransferase component of pyruvate dehydrogenase complex</fullName>
        <ecNumber evidence="6">2.3.1.-</ecNumber>
    </recommendedName>
</protein>
<dbReference type="PANTHER" id="PTHR43178:SF5">
    <property type="entry name" value="LIPOAMIDE ACYLTRANSFERASE COMPONENT OF BRANCHED-CHAIN ALPHA-KETO ACID DEHYDROGENASE COMPLEX, MITOCHONDRIAL"/>
    <property type="match status" value="1"/>
</dbReference>
<dbReference type="InterPro" id="IPR050743">
    <property type="entry name" value="2-oxoacid_DH_E2_comp"/>
</dbReference>
<dbReference type="SUPFAM" id="SSF51230">
    <property type="entry name" value="Single hybrid motif"/>
    <property type="match status" value="1"/>
</dbReference>
<keyword evidence="4 6" id="KW-0450">Lipoyl</keyword>
<dbReference type="SUPFAM" id="SSF52777">
    <property type="entry name" value="CoA-dependent acyltransferases"/>
    <property type="match status" value="1"/>
</dbReference>
<dbReference type="InterPro" id="IPR023213">
    <property type="entry name" value="CAT-like_dom_sf"/>
</dbReference>
<evidence type="ECO:0000256" key="6">
    <source>
        <dbReference type="RuleBase" id="RU003423"/>
    </source>
</evidence>
<dbReference type="AlphaFoldDB" id="A0A8J3SZW8"/>
<dbReference type="Gene3D" id="2.40.50.100">
    <property type="match status" value="1"/>
</dbReference>
<dbReference type="PANTHER" id="PTHR43178">
    <property type="entry name" value="DIHYDROLIPOAMIDE ACETYLTRANSFERASE COMPONENT OF PYRUVATE DEHYDROGENASE COMPLEX"/>
    <property type="match status" value="1"/>
</dbReference>
<dbReference type="RefSeq" id="WP_203875808.1">
    <property type="nucleotide sequence ID" value="NZ_BOOK01000024.1"/>
</dbReference>
<dbReference type="PROSITE" id="PS00189">
    <property type="entry name" value="LIPOYL"/>
    <property type="match status" value="1"/>
</dbReference>
<dbReference type="EMBL" id="BOOK01000024">
    <property type="protein sequence ID" value="GII01425.1"/>
    <property type="molecule type" value="Genomic_DNA"/>
</dbReference>
<dbReference type="GO" id="GO:0031405">
    <property type="term" value="F:lipoic acid binding"/>
    <property type="evidence" value="ECO:0007669"/>
    <property type="project" value="TreeGrafter"/>
</dbReference>
<reference evidence="10" key="1">
    <citation type="submission" date="2021-01" db="EMBL/GenBank/DDBJ databases">
        <title>Whole genome shotgun sequence of Planobispora takensis NBRC 109077.</title>
        <authorList>
            <person name="Komaki H."/>
            <person name="Tamura T."/>
        </authorList>
    </citation>
    <scope>NUCLEOTIDE SEQUENCE</scope>
    <source>
        <strain evidence="10">NBRC 109077</strain>
    </source>
</reference>
<dbReference type="Gene3D" id="3.30.559.10">
    <property type="entry name" value="Chloramphenicol acetyltransferase-like domain"/>
    <property type="match status" value="1"/>
</dbReference>
<dbReference type="InterPro" id="IPR001078">
    <property type="entry name" value="2-oxoacid_DH_actylTfrase"/>
</dbReference>
<accession>A0A8J3SZW8</accession>
<dbReference type="EC" id="2.3.1.-" evidence="6"/>
<dbReference type="GO" id="GO:0016407">
    <property type="term" value="F:acetyltransferase activity"/>
    <property type="evidence" value="ECO:0007669"/>
    <property type="project" value="TreeGrafter"/>
</dbReference>
<evidence type="ECO:0000259" key="9">
    <source>
        <dbReference type="Pfam" id="PF00364"/>
    </source>
</evidence>
<sequence>MTEIRVPKLNNNDSAYLLVEWAAADGQAVRAGDPVAVLETSKAAEELTAEQDGVLRHLLPAGAECEPGQVIARLGGDGLAAAPQEGREGSGNAPDGQVGADHAEGGGERDGEGPDGQDPVVTAPARRFMDEHGISMEQVRALGRTVIRRAELESLLPAPVTESTDSAPESGAEGLIELSRGQRRVAEVVIRSHREIPAAFTVMRVDVTETLAFARRETKRLRALIGVPEVLVKATGELLGRFPLFFAAPVDERRARPAVTADVGVTMDVGRGMVVPVVRDAGGRPLAEIARDLMRLRRAAMEGSLREEDLRGGSIMLTLHTEEAVTMAVPIVFPGQVCALSLTAPRPEVVETADGFTTRKVVSLGLCYDHRFVNGREAGEFLGALRAALERPEPVPAAASATTSTPAPAPAVAVATPAGVAPAASAAGERREAVDLP</sequence>
<evidence type="ECO:0000259" key="8">
    <source>
        <dbReference type="Pfam" id="PF00198"/>
    </source>
</evidence>
<evidence type="ECO:0000256" key="3">
    <source>
        <dbReference type="ARBA" id="ARBA00022679"/>
    </source>
</evidence>
<organism evidence="10 11">
    <name type="scientific">Planobispora takensis</name>
    <dbReference type="NCBI Taxonomy" id="1367882"/>
    <lineage>
        <taxon>Bacteria</taxon>
        <taxon>Bacillati</taxon>
        <taxon>Actinomycetota</taxon>
        <taxon>Actinomycetes</taxon>
        <taxon>Streptosporangiales</taxon>
        <taxon>Streptosporangiaceae</taxon>
        <taxon>Planobispora</taxon>
    </lineage>
</organism>
<keyword evidence="3 6" id="KW-0808">Transferase</keyword>
<evidence type="ECO:0000313" key="11">
    <source>
        <dbReference type="Proteomes" id="UP000634476"/>
    </source>
</evidence>
<evidence type="ECO:0000256" key="2">
    <source>
        <dbReference type="ARBA" id="ARBA00007317"/>
    </source>
</evidence>
<name>A0A8J3SZW8_9ACTN</name>
<keyword evidence="11" id="KW-1185">Reference proteome</keyword>
<dbReference type="GO" id="GO:0005737">
    <property type="term" value="C:cytoplasm"/>
    <property type="evidence" value="ECO:0007669"/>
    <property type="project" value="TreeGrafter"/>
</dbReference>
<evidence type="ECO:0000313" key="10">
    <source>
        <dbReference type="EMBL" id="GII01425.1"/>
    </source>
</evidence>